<name>A0A183M3E1_9TREM</name>
<reference evidence="1 2" key="1">
    <citation type="submission" date="2018-11" db="EMBL/GenBank/DDBJ databases">
        <authorList>
            <consortium name="Pathogen Informatics"/>
        </authorList>
    </citation>
    <scope>NUCLEOTIDE SEQUENCE [LARGE SCALE GENOMIC DNA]</scope>
    <source>
        <strain evidence="1 2">Zambia</strain>
    </source>
</reference>
<keyword evidence="2" id="KW-1185">Reference proteome</keyword>
<dbReference type="AlphaFoldDB" id="A0A183M3E1"/>
<organism evidence="1 2">
    <name type="scientific">Schistosoma margrebowiei</name>
    <dbReference type="NCBI Taxonomy" id="48269"/>
    <lineage>
        <taxon>Eukaryota</taxon>
        <taxon>Metazoa</taxon>
        <taxon>Spiralia</taxon>
        <taxon>Lophotrochozoa</taxon>
        <taxon>Platyhelminthes</taxon>
        <taxon>Trematoda</taxon>
        <taxon>Digenea</taxon>
        <taxon>Strigeidida</taxon>
        <taxon>Schistosomatoidea</taxon>
        <taxon>Schistosomatidae</taxon>
        <taxon>Schistosoma</taxon>
    </lineage>
</organism>
<dbReference type="EMBL" id="UZAI01005524">
    <property type="protein sequence ID" value="VDO90909.1"/>
    <property type="molecule type" value="Genomic_DNA"/>
</dbReference>
<accession>A0A183M3E1</accession>
<proteinExistence type="predicted"/>
<sequence length="178" mass="21115">MKTLTFEGKHGIQWTVPNQLEDLDFTDDLALLSHTHEQMQRKTISVAAASASVQVFINNCLRKILNVHCRLETISNNLLCERTNQFPSKEEISKRRWKWIGCKFWKSTKWISRLALIWNPEGKWKRERSKNILYRKIEVDMKRMNNNWKELERIAQFRVGWLMVIGGSLFSTLGNRHK</sequence>
<evidence type="ECO:0000313" key="1">
    <source>
        <dbReference type="EMBL" id="VDO90909.1"/>
    </source>
</evidence>
<dbReference type="Proteomes" id="UP000277204">
    <property type="component" value="Unassembled WGS sequence"/>
</dbReference>
<gene>
    <name evidence="1" type="ORF">SMRZ_LOCUS10566</name>
</gene>
<protein>
    <submittedName>
        <fullName evidence="1">Uncharacterized protein</fullName>
    </submittedName>
</protein>
<evidence type="ECO:0000313" key="2">
    <source>
        <dbReference type="Proteomes" id="UP000277204"/>
    </source>
</evidence>